<evidence type="ECO:0000313" key="9">
    <source>
        <dbReference type="EMBL" id="GGI72282.1"/>
    </source>
</evidence>
<sequence length="260" mass="26749">MRELTSGAVFTEWFEPVLLVVVGFLSGAINAVAGGGSLLVFPALLATGMSPLVANVTNAVAQGPGFVGAAISQRSDLNGARRRVWLTSAAAVVGSALGCALLMVLPSEVFDAVVPALVGLSAVLMAFQNTIRGWLGTPAQDAPDRTVLLTVGIFLASVYGGYFGGARSVILIAILVLAATDTMRRLNALKSWLGMIGSAVTLVVYALIAPVDWIAVLMLVPTTVLGGYAGGKVAQKLPANLLRYLVVVIAAAVAVYLVLD</sequence>
<keyword evidence="3" id="KW-0813">Transport</keyword>
<organism evidence="9 10">
    <name type="scientific">Saccharopolyspora thermophila</name>
    <dbReference type="NCBI Taxonomy" id="89367"/>
    <lineage>
        <taxon>Bacteria</taxon>
        <taxon>Bacillati</taxon>
        <taxon>Actinomycetota</taxon>
        <taxon>Actinomycetes</taxon>
        <taxon>Pseudonocardiales</taxon>
        <taxon>Pseudonocardiaceae</taxon>
        <taxon>Saccharopolyspora</taxon>
    </lineage>
</organism>
<name>A0A917JK29_9PSEU</name>
<evidence type="ECO:0000256" key="8">
    <source>
        <dbReference type="RuleBase" id="RU363041"/>
    </source>
</evidence>
<proteinExistence type="inferred from homology"/>
<evidence type="ECO:0000256" key="6">
    <source>
        <dbReference type="ARBA" id="ARBA00022989"/>
    </source>
</evidence>
<comment type="subcellular location">
    <subcellularLocation>
        <location evidence="1 8">Cell membrane</location>
        <topology evidence="1 8">Multi-pass membrane protein</topology>
    </subcellularLocation>
</comment>
<feature type="transmembrane region" description="Helical" evidence="8">
    <location>
        <begin position="151"/>
        <end position="179"/>
    </location>
</feature>
<evidence type="ECO:0000256" key="4">
    <source>
        <dbReference type="ARBA" id="ARBA00022475"/>
    </source>
</evidence>
<feature type="transmembrane region" description="Helical" evidence="8">
    <location>
        <begin position="20"/>
        <end position="45"/>
    </location>
</feature>
<protein>
    <recommendedName>
        <fullName evidence="8">Probable membrane transporter protein</fullName>
    </recommendedName>
</protein>
<dbReference type="Proteomes" id="UP000597989">
    <property type="component" value="Unassembled WGS sequence"/>
</dbReference>
<evidence type="ECO:0000313" key="10">
    <source>
        <dbReference type="Proteomes" id="UP000597989"/>
    </source>
</evidence>
<feature type="transmembrane region" description="Helical" evidence="8">
    <location>
        <begin position="52"/>
        <end position="72"/>
    </location>
</feature>
<dbReference type="Pfam" id="PF01925">
    <property type="entry name" value="TauE"/>
    <property type="match status" value="1"/>
</dbReference>
<evidence type="ECO:0000256" key="1">
    <source>
        <dbReference type="ARBA" id="ARBA00004651"/>
    </source>
</evidence>
<keyword evidence="7 8" id="KW-0472">Membrane</keyword>
<feature type="transmembrane region" description="Helical" evidence="8">
    <location>
        <begin position="191"/>
        <end position="208"/>
    </location>
</feature>
<comment type="similarity">
    <text evidence="2 8">Belongs to the 4-toluene sulfonate uptake permease (TSUP) (TC 2.A.102) family.</text>
</comment>
<keyword evidence="6 8" id="KW-1133">Transmembrane helix</keyword>
<dbReference type="EMBL" id="BMMT01000001">
    <property type="protein sequence ID" value="GGI72282.1"/>
    <property type="molecule type" value="Genomic_DNA"/>
</dbReference>
<reference evidence="9 10" key="1">
    <citation type="journal article" date="2014" name="Int. J. Syst. Evol. Microbiol.">
        <title>Complete genome sequence of Corynebacterium casei LMG S-19264T (=DSM 44701T), isolated from a smear-ripened cheese.</title>
        <authorList>
            <consortium name="US DOE Joint Genome Institute (JGI-PGF)"/>
            <person name="Walter F."/>
            <person name="Albersmeier A."/>
            <person name="Kalinowski J."/>
            <person name="Ruckert C."/>
        </authorList>
    </citation>
    <scope>NUCLEOTIDE SEQUENCE [LARGE SCALE GENOMIC DNA]</scope>
    <source>
        <strain evidence="9 10">CGMCC 4.7206</strain>
    </source>
</reference>
<feature type="transmembrane region" description="Helical" evidence="8">
    <location>
        <begin position="241"/>
        <end position="259"/>
    </location>
</feature>
<keyword evidence="5 8" id="KW-0812">Transmembrane</keyword>
<evidence type="ECO:0000256" key="2">
    <source>
        <dbReference type="ARBA" id="ARBA00009142"/>
    </source>
</evidence>
<evidence type="ECO:0000256" key="3">
    <source>
        <dbReference type="ARBA" id="ARBA00022448"/>
    </source>
</evidence>
<dbReference type="GO" id="GO:0005886">
    <property type="term" value="C:plasma membrane"/>
    <property type="evidence" value="ECO:0007669"/>
    <property type="project" value="UniProtKB-SubCell"/>
</dbReference>
<evidence type="ECO:0000256" key="7">
    <source>
        <dbReference type="ARBA" id="ARBA00023136"/>
    </source>
</evidence>
<dbReference type="InterPro" id="IPR052017">
    <property type="entry name" value="TSUP"/>
</dbReference>
<evidence type="ECO:0000256" key="5">
    <source>
        <dbReference type="ARBA" id="ARBA00022692"/>
    </source>
</evidence>
<gene>
    <name evidence="9" type="ORF">GCM10011581_06560</name>
</gene>
<feature type="transmembrane region" description="Helical" evidence="8">
    <location>
        <begin position="214"/>
        <end position="234"/>
    </location>
</feature>
<dbReference type="PANTHER" id="PTHR30269">
    <property type="entry name" value="TRANSMEMBRANE PROTEIN YFCA"/>
    <property type="match status" value="1"/>
</dbReference>
<dbReference type="AlphaFoldDB" id="A0A917JK29"/>
<keyword evidence="4 8" id="KW-1003">Cell membrane</keyword>
<dbReference type="InterPro" id="IPR002781">
    <property type="entry name" value="TM_pro_TauE-like"/>
</dbReference>
<accession>A0A917JK29</accession>
<dbReference type="PANTHER" id="PTHR30269:SF0">
    <property type="entry name" value="MEMBRANE TRANSPORTER PROTEIN YFCA-RELATED"/>
    <property type="match status" value="1"/>
</dbReference>
<feature type="transmembrane region" description="Helical" evidence="8">
    <location>
        <begin position="84"/>
        <end position="105"/>
    </location>
</feature>
<comment type="caution">
    <text evidence="9">The sequence shown here is derived from an EMBL/GenBank/DDBJ whole genome shotgun (WGS) entry which is preliminary data.</text>
</comment>